<sequence>MNGSNQAQAATAAGNASASSYANTGKAIAGGVQNLANLYFNMSGPGIGGGGVYGGNLGGIY</sequence>
<accession>A0A292ZA97</accession>
<dbReference type="Proteomes" id="UP000221538">
    <property type="component" value="Unassembled WGS sequence"/>
</dbReference>
<gene>
    <name evidence="1" type="ORF">SFOMI_0225</name>
</gene>
<proteinExistence type="predicted"/>
<protein>
    <submittedName>
        <fullName evidence="1">Uncharacterized protein</fullName>
    </submittedName>
</protein>
<reference evidence="1 2" key="1">
    <citation type="journal article" date="2013" name="Biodegradation">
        <title>Occurrence of 4-tert-butylphenol (4-t-BP) biodegradation in an aquatic sample caused by the presence of Spirodela polyrrhiza and isolation of a 4-t-BP-utilizing bacterium.</title>
        <authorList>
            <person name="Ogata Y."/>
            <person name="Toyama T."/>
            <person name="Yu N."/>
            <person name="Wang X."/>
            <person name="Sei K."/>
            <person name="Ike M."/>
        </authorList>
    </citation>
    <scope>NUCLEOTIDE SEQUENCE [LARGE SCALE GENOMIC DNA]</scope>
    <source>
        <strain evidence="1 2">OMI</strain>
    </source>
</reference>
<dbReference type="AlphaFoldDB" id="A0A292ZA97"/>
<evidence type="ECO:0000313" key="1">
    <source>
        <dbReference type="EMBL" id="GAY19705.1"/>
    </source>
</evidence>
<comment type="caution">
    <text evidence="1">The sequence shown here is derived from an EMBL/GenBank/DDBJ whole genome shotgun (WGS) entry which is preliminary data.</text>
</comment>
<dbReference type="RefSeq" id="WP_099185200.1">
    <property type="nucleotide sequence ID" value="NZ_BEWI01000030.1"/>
</dbReference>
<evidence type="ECO:0000313" key="2">
    <source>
        <dbReference type="Proteomes" id="UP000221538"/>
    </source>
</evidence>
<dbReference type="EMBL" id="BEWI01000030">
    <property type="protein sequence ID" value="GAY19705.1"/>
    <property type="molecule type" value="Genomic_DNA"/>
</dbReference>
<reference evidence="1 2" key="2">
    <citation type="journal article" date="2013" name="Environ. Sci. Technol.">
        <title>The 4-tert-butylphenol-utilizing bacterium Sphingobium fuliginis OMI can degrade bisphenols via phenolic ring hydroxylation and meta-cleavage pathway.</title>
        <authorList>
            <person name="Ogata Y."/>
            <person name="Goda S."/>
            <person name="Toyama T."/>
            <person name="Sei K."/>
            <person name="Ike M."/>
        </authorList>
    </citation>
    <scope>NUCLEOTIDE SEQUENCE [LARGE SCALE GENOMIC DNA]</scope>
    <source>
        <strain evidence="1 2">OMI</strain>
    </source>
</reference>
<organism evidence="1 2">
    <name type="scientific">Sphingobium fuliginis (strain ATCC 27551)</name>
    <dbReference type="NCBI Taxonomy" id="336203"/>
    <lineage>
        <taxon>Bacteria</taxon>
        <taxon>Pseudomonadati</taxon>
        <taxon>Pseudomonadota</taxon>
        <taxon>Alphaproteobacteria</taxon>
        <taxon>Sphingomonadales</taxon>
        <taxon>Sphingomonadaceae</taxon>
        <taxon>Sphingobium</taxon>
    </lineage>
</organism>
<name>A0A292ZA97_SPHSA</name>